<comment type="caution">
    <text evidence="3">The sequence shown here is derived from an EMBL/GenBank/DDBJ whole genome shotgun (WGS) entry which is preliminary data.</text>
</comment>
<gene>
    <name evidence="3" type="ORF">HAX54_003408</name>
</gene>
<evidence type="ECO:0000256" key="1">
    <source>
        <dbReference type="SAM" id="Phobius"/>
    </source>
</evidence>
<feature type="domain" description="PGG" evidence="2">
    <location>
        <begin position="251"/>
        <end position="329"/>
    </location>
</feature>
<dbReference type="Proteomes" id="UP000823775">
    <property type="component" value="Unassembled WGS sequence"/>
</dbReference>
<organism evidence="3 4">
    <name type="scientific">Datura stramonium</name>
    <name type="common">Jimsonweed</name>
    <name type="synonym">Common thornapple</name>
    <dbReference type="NCBI Taxonomy" id="4076"/>
    <lineage>
        <taxon>Eukaryota</taxon>
        <taxon>Viridiplantae</taxon>
        <taxon>Streptophyta</taxon>
        <taxon>Embryophyta</taxon>
        <taxon>Tracheophyta</taxon>
        <taxon>Spermatophyta</taxon>
        <taxon>Magnoliopsida</taxon>
        <taxon>eudicotyledons</taxon>
        <taxon>Gunneridae</taxon>
        <taxon>Pentapetalae</taxon>
        <taxon>asterids</taxon>
        <taxon>lamiids</taxon>
        <taxon>Solanales</taxon>
        <taxon>Solanaceae</taxon>
        <taxon>Solanoideae</taxon>
        <taxon>Datureae</taxon>
        <taxon>Datura</taxon>
    </lineage>
</organism>
<feature type="transmembrane region" description="Helical" evidence="1">
    <location>
        <begin position="301"/>
        <end position="321"/>
    </location>
</feature>
<dbReference type="EMBL" id="JACEIK010001156">
    <property type="protein sequence ID" value="MCD7466575.1"/>
    <property type="molecule type" value="Genomic_DNA"/>
</dbReference>
<keyword evidence="4" id="KW-1185">Reference proteome</keyword>
<keyword evidence="1" id="KW-0472">Membrane</keyword>
<reference evidence="3 4" key="1">
    <citation type="journal article" date="2021" name="BMC Genomics">
        <title>Datura genome reveals duplications of psychoactive alkaloid biosynthetic genes and high mutation rate following tissue culture.</title>
        <authorList>
            <person name="Rajewski A."/>
            <person name="Carter-House D."/>
            <person name="Stajich J."/>
            <person name="Litt A."/>
        </authorList>
    </citation>
    <scope>NUCLEOTIDE SEQUENCE [LARGE SCALE GENOMIC DNA]</scope>
    <source>
        <strain evidence="3">AR-01</strain>
    </source>
</reference>
<keyword evidence="1" id="KW-0812">Transmembrane</keyword>
<sequence length="376" mass="42109">MALLEELQEGPIKQRAPRGNIIERYSPHRSWTMESLVTIGRLRFYYGDKIGGAFAASLTTVCISYLNTKVIIASLSENFPIQLPNIYGRSLNLQLQLPIAIGRTCHLHSSDDDGDKGKYIPRYTIRAKDSSAYNSVVVLDLTAVAAEPSTEQQQHHQNMQASVGDQEVTRFSDISSFRSCLVNTLKSLRHITLFSYSNTRGDKIPKQAGVGKFKDLTKNDFNCSAVHASRNEKGRSRLNTNAALKVKKEYVLLPAATLLAIVMFTAACRFPRFITKASYIYNYDTGRIVQEKRDWTITSSFILFNSTGFILSLAIVISILRGFPLKPWPQISVSMLFGSYMCLIMKILPLESWLVLFLSVPLLLLAAAGKLYDFAQ</sequence>
<feature type="transmembrane region" description="Helical" evidence="1">
    <location>
        <begin position="352"/>
        <end position="372"/>
    </location>
</feature>
<protein>
    <recommendedName>
        <fullName evidence="2">PGG domain-containing protein</fullName>
    </recommendedName>
</protein>
<dbReference type="Pfam" id="PF13962">
    <property type="entry name" value="PGG"/>
    <property type="match status" value="1"/>
</dbReference>
<evidence type="ECO:0000259" key="2">
    <source>
        <dbReference type="Pfam" id="PF13962"/>
    </source>
</evidence>
<evidence type="ECO:0000313" key="3">
    <source>
        <dbReference type="EMBL" id="MCD7466575.1"/>
    </source>
</evidence>
<accession>A0ABS8T6C2</accession>
<evidence type="ECO:0000313" key="4">
    <source>
        <dbReference type="Proteomes" id="UP000823775"/>
    </source>
</evidence>
<name>A0ABS8T6C2_DATST</name>
<feature type="transmembrane region" description="Helical" evidence="1">
    <location>
        <begin position="250"/>
        <end position="270"/>
    </location>
</feature>
<dbReference type="InterPro" id="IPR026961">
    <property type="entry name" value="PGG_dom"/>
</dbReference>
<keyword evidence="1" id="KW-1133">Transmembrane helix</keyword>
<proteinExistence type="predicted"/>